<protein>
    <submittedName>
        <fullName evidence="7">Efflux RND transporter periplasmic adaptor subunit</fullName>
    </submittedName>
</protein>
<dbReference type="Pfam" id="PF25954">
    <property type="entry name" value="Beta-barrel_RND_2"/>
    <property type="match status" value="1"/>
</dbReference>
<evidence type="ECO:0000256" key="2">
    <source>
        <dbReference type="SAM" id="Coils"/>
    </source>
</evidence>
<dbReference type="NCBIfam" id="TIGR01730">
    <property type="entry name" value="RND_mfp"/>
    <property type="match status" value="1"/>
</dbReference>
<keyword evidence="4" id="KW-0472">Membrane</keyword>
<dbReference type="RefSeq" id="WP_155083968.1">
    <property type="nucleotide sequence ID" value="NZ_WMIA01000011.1"/>
</dbReference>
<evidence type="ECO:0000256" key="1">
    <source>
        <dbReference type="ARBA" id="ARBA00009477"/>
    </source>
</evidence>
<feature type="compositionally biased region" description="Polar residues" evidence="3">
    <location>
        <begin position="1"/>
        <end position="11"/>
    </location>
</feature>
<evidence type="ECO:0000259" key="6">
    <source>
        <dbReference type="Pfam" id="PF25954"/>
    </source>
</evidence>
<comment type="caution">
    <text evidence="7">The sequence shown here is derived from an EMBL/GenBank/DDBJ whole genome shotgun (WGS) entry which is preliminary data.</text>
</comment>
<evidence type="ECO:0000256" key="4">
    <source>
        <dbReference type="SAM" id="Phobius"/>
    </source>
</evidence>
<feature type="transmembrane region" description="Helical" evidence="4">
    <location>
        <begin position="35"/>
        <end position="52"/>
    </location>
</feature>
<organism evidence="7 8">
    <name type="scientific">Cyanobacterium aponinum 0216</name>
    <dbReference type="NCBI Taxonomy" id="2676140"/>
    <lineage>
        <taxon>Bacteria</taxon>
        <taxon>Bacillati</taxon>
        <taxon>Cyanobacteriota</taxon>
        <taxon>Cyanophyceae</taxon>
        <taxon>Oscillatoriophycideae</taxon>
        <taxon>Chroococcales</taxon>
        <taxon>Geminocystaceae</taxon>
        <taxon>Cyanobacterium</taxon>
    </lineage>
</organism>
<evidence type="ECO:0000313" key="7">
    <source>
        <dbReference type="EMBL" id="MTF39334.1"/>
    </source>
</evidence>
<dbReference type="SUPFAM" id="SSF111369">
    <property type="entry name" value="HlyD-like secretion proteins"/>
    <property type="match status" value="2"/>
</dbReference>
<proteinExistence type="inferred from homology"/>
<dbReference type="InterPro" id="IPR058792">
    <property type="entry name" value="Beta-barrel_RND_2"/>
</dbReference>
<reference evidence="7 8" key="1">
    <citation type="submission" date="2019-11" db="EMBL/GenBank/DDBJ databases">
        <title>Isolation of a new High Light Tolerant Cyanobacteria.</title>
        <authorList>
            <person name="Dobson Z."/>
            <person name="Vaughn N."/>
            <person name="Vaughn M."/>
            <person name="Fromme P."/>
            <person name="Mazor Y."/>
        </authorList>
    </citation>
    <scope>NUCLEOTIDE SEQUENCE [LARGE SCALE GENOMIC DNA]</scope>
    <source>
        <strain evidence="7 8">0216</strain>
    </source>
</reference>
<sequence length="512" mass="55487">MKPNQASSQDLSKIGQDSEKQDDLPQNNQKKLSRWLLILLILGGGIGSWQILKPSSVTSQAQVKESETPAKPVTVETLTTSQAVQKVKLLGQVEAGQKATLSSQIDGTIEQILVKEGDRISEGQVVAVLDIADAQIALAQAKAKLAQEQSNLDRLQVGTRPEIIAQRQAQLQSALAREKEAENNLASLIALQPDLIKQRQAELQATQAREKETQDNLKRITTLSEEGAISERILVEAQSAVETAVNERLRAESALQAQKTQASQDIAQGRTNLDNIRSEKLRLQASLAEAKAGPTIEEIEAQKGLVKLAQAQVQQAELALQRTEIKAPFAGIIQARQVDTGDYVETNNPLFTLVSDKSVDIFLEIPENISGQVTPGMRVNLSARALPDWQDKTIITAVIPTADTASRRQSVRVTLDNPPPQLVPGMAIQADLEMPLAVNDGFVVSRDALTRRGNQWLLFAVEGGKAKQLEVEIVNDLGSEVIIANAQLEEGKSIVVKGGDGLKDDTAVKIIE</sequence>
<feature type="domain" description="Multidrug resistance protein MdtA-like barrel-sandwich hybrid" evidence="5">
    <location>
        <begin position="98"/>
        <end position="354"/>
    </location>
</feature>
<feature type="domain" description="CusB-like beta-barrel" evidence="6">
    <location>
        <begin position="363"/>
        <end position="433"/>
    </location>
</feature>
<dbReference type="Pfam" id="PF25917">
    <property type="entry name" value="BSH_RND"/>
    <property type="match status" value="1"/>
</dbReference>
<dbReference type="Proteomes" id="UP000437131">
    <property type="component" value="Unassembled WGS sequence"/>
</dbReference>
<accession>A0A844GS47</accession>
<comment type="similarity">
    <text evidence="1">Belongs to the membrane fusion protein (MFP) (TC 8.A.1) family.</text>
</comment>
<feature type="coiled-coil region" evidence="2">
    <location>
        <begin position="299"/>
        <end position="326"/>
    </location>
</feature>
<keyword evidence="4" id="KW-0812">Transmembrane</keyword>
<keyword evidence="4" id="KW-1133">Transmembrane helix</keyword>
<dbReference type="PANTHER" id="PTHR30469:SF15">
    <property type="entry name" value="HLYD FAMILY OF SECRETION PROTEINS"/>
    <property type="match status" value="1"/>
</dbReference>
<evidence type="ECO:0000259" key="5">
    <source>
        <dbReference type="Pfam" id="PF25917"/>
    </source>
</evidence>
<dbReference type="Gene3D" id="2.40.420.20">
    <property type="match status" value="1"/>
</dbReference>
<name>A0A844GS47_9CHRO</name>
<feature type="coiled-coil region" evidence="2">
    <location>
        <begin position="129"/>
        <end position="216"/>
    </location>
</feature>
<dbReference type="GO" id="GO:0015562">
    <property type="term" value="F:efflux transmembrane transporter activity"/>
    <property type="evidence" value="ECO:0007669"/>
    <property type="project" value="TreeGrafter"/>
</dbReference>
<dbReference type="InterPro" id="IPR006143">
    <property type="entry name" value="RND_pump_MFP"/>
</dbReference>
<dbReference type="Gene3D" id="1.10.287.470">
    <property type="entry name" value="Helix hairpin bin"/>
    <property type="match status" value="2"/>
</dbReference>
<dbReference type="PANTHER" id="PTHR30469">
    <property type="entry name" value="MULTIDRUG RESISTANCE PROTEIN MDTA"/>
    <property type="match status" value="1"/>
</dbReference>
<feature type="region of interest" description="Disordered" evidence="3">
    <location>
        <begin position="1"/>
        <end position="26"/>
    </location>
</feature>
<evidence type="ECO:0000313" key="8">
    <source>
        <dbReference type="Proteomes" id="UP000437131"/>
    </source>
</evidence>
<dbReference type="Gene3D" id="2.40.30.170">
    <property type="match status" value="1"/>
</dbReference>
<dbReference type="GO" id="GO:1990281">
    <property type="term" value="C:efflux pump complex"/>
    <property type="evidence" value="ECO:0007669"/>
    <property type="project" value="TreeGrafter"/>
</dbReference>
<gene>
    <name evidence="7" type="ORF">GGC33_10400</name>
</gene>
<dbReference type="AlphaFoldDB" id="A0A844GS47"/>
<keyword evidence="2" id="KW-0175">Coiled coil</keyword>
<dbReference type="Gene3D" id="2.40.50.100">
    <property type="match status" value="2"/>
</dbReference>
<dbReference type="PRINTS" id="PR01490">
    <property type="entry name" value="RTXTOXIND"/>
</dbReference>
<dbReference type="EMBL" id="WMIA01000011">
    <property type="protein sequence ID" value="MTF39334.1"/>
    <property type="molecule type" value="Genomic_DNA"/>
</dbReference>
<dbReference type="InterPro" id="IPR058625">
    <property type="entry name" value="MdtA-like_BSH"/>
</dbReference>
<evidence type="ECO:0000256" key="3">
    <source>
        <dbReference type="SAM" id="MobiDB-lite"/>
    </source>
</evidence>